<name>A0ACD1ACA3_9FIRM</name>
<reference evidence="1" key="1">
    <citation type="submission" date="2019-08" db="EMBL/GenBank/DDBJ databases">
        <title>Genome sequence of Clostridiales bacterium MT110.</title>
        <authorList>
            <person name="Cao J."/>
        </authorList>
    </citation>
    <scope>NUCLEOTIDE SEQUENCE</scope>
    <source>
        <strain evidence="1">MT110</strain>
    </source>
</reference>
<gene>
    <name evidence="1" type="ORF">FRZ06_12110</name>
</gene>
<keyword evidence="2" id="KW-1185">Reference proteome</keyword>
<accession>A0ACD1ACA3</accession>
<evidence type="ECO:0000313" key="2">
    <source>
        <dbReference type="Proteomes" id="UP000594014"/>
    </source>
</evidence>
<dbReference type="EMBL" id="CP042469">
    <property type="protein sequence ID" value="QOX64024.1"/>
    <property type="molecule type" value="Genomic_DNA"/>
</dbReference>
<protein>
    <submittedName>
        <fullName evidence="1">V-type ATP synthase subunit K</fullName>
    </submittedName>
</protein>
<sequence length="159" mass="16220">MELIGFGGTAIAMLGAALAVGLCCAGSAKGVGSVGEVGAGVLTEDPGKFSQVLILQILPGTQGLYGLVTWFFALMKLDFFSGGLRALEIQGGIMFFAACMPMAIGGLLSAIAQGKCAAAGAALCSKRPEELSKGIIMAIMVEFYAILCLLASFLMLNSL</sequence>
<dbReference type="Proteomes" id="UP000594014">
    <property type="component" value="Chromosome"/>
</dbReference>
<evidence type="ECO:0000313" key="1">
    <source>
        <dbReference type="EMBL" id="QOX64024.1"/>
    </source>
</evidence>
<proteinExistence type="predicted"/>
<organism evidence="1 2">
    <name type="scientific">Anoxybacterium hadale</name>
    <dbReference type="NCBI Taxonomy" id="3408580"/>
    <lineage>
        <taxon>Bacteria</taxon>
        <taxon>Bacillati</taxon>
        <taxon>Bacillota</taxon>
        <taxon>Clostridia</taxon>
        <taxon>Peptostreptococcales</taxon>
        <taxon>Anaerovoracaceae</taxon>
        <taxon>Anoxybacterium</taxon>
    </lineage>
</organism>